<accession>A0A2H5U4B9</accession>
<reference evidence="1 2" key="2">
    <citation type="journal article" date="2018" name="New Phytol.">
        <title>High intraspecific genome diversity in the model arbuscular mycorrhizal symbiont Rhizophagus irregularis.</title>
        <authorList>
            <person name="Chen E.C.H."/>
            <person name="Morin E."/>
            <person name="Beaudet D."/>
            <person name="Noel J."/>
            <person name="Yildirir G."/>
            <person name="Ndikumana S."/>
            <person name="Charron P."/>
            <person name="St-Onge C."/>
            <person name="Giorgi J."/>
            <person name="Kruger M."/>
            <person name="Marton T."/>
            <person name="Ropars J."/>
            <person name="Grigoriev I.V."/>
            <person name="Hainaut M."/>
            <person name="Henrissat B."/>
            <person name="Roux C."/>
            <person name="Martin F."/>
            <person name="Corradi N."/>
        </authorList>
    </citation>
    <scope>NUCLEOTIDE SEQUENCE [LARGE SCALE GENOMIC DNA]</scope>
    <source>
        <strain evidence="1 2">DAOM 197198</strain>
    </source>
</reference>
<reference evidence="1 2" key="1">
    <citation type="journal article" date="2013" name="Proc. Natl. Acad. Sci. U.S.A.">
        <title>Genome of an arbuscular mycorrhizal fungus provides insight into the oldest plant symbiosis.</title>
        <authorList>
            <person name="Tisserant E."/>
            <person name="Malbreil M."/>
            <person name="Kuo A."/>
            <person name="Kohler A."/>
            <person name="Symeonidi A."/>
            <person name="Balestrini R."/>
            <person name="Charron P."/>
            <person name="Duensing N."/>
            <person name="Frei Dit Frey N."/>
            <person name="Gianinazzi-Pearson V."/>
            <person name="Gilbert L.B."/>
            <person name="Handa Y."/>
            <person name="Herr J.R."/>
            <person name="Hijri M."/>
            <person name="Koul R."/>
            <person name="Kawaguchi M."/>
            <person name="Krajinski F."/>
            <person name="Lammers P.J."/>
            <person name="Masclaux F.G."/>
            <person name="Murat C."/>
            <person name="Morin E."/>
            <person name="Ndikumana S."/>
            <person name="Pagni M."/>
            <person name="Petitpierre D."/>
            <person name="Requena N."/>
            <person name="Rosikiewicz P."/>
            <person name="Riley R."/>
            <person name="Saito K."/>
            <person name="San Clemente H."/>
            <person name="Shapiro H."/>
            <person name="van Tuinen D."/>
            <person name="Becard G."/>
            <person name="Bonfante P."/>
            <person name="Paszkowski U."/>
            <person name="Shachar-Hill Y.Y."/>
            <person name="Tuskan G.A."/>
            <person name="Young P.W."/>
            <person name="Sanders I.R."/>
            <person name="Henrissat B."/>
            <person name="Rensing S.A."/>
            <person name="Grigoriev I.V."/>
            <person name="Corradi N."/>
            <person name="Roux C."/>
            <person name="Martin F."/>
        </authorList>
    </citation>
    <scope>NUCLEOTIDE SEQUENCE [LARGE SCALE GENOMIC DNA]</scope>
    <source>
        <strain evidence="1 2">DAOM 197198</strain>
    </source>
</reference>
<evidence type="ECO:0000313" key="1">
    <source>
        <dbReference type="EMBL" id="POG71829.1"/>
    </source>
</evidence>
<keyword evidence="2" id="KW-1185">Reference proteome</keyword>
<comment type="caution">
    <text evidence="1">The sequence shown here is derived from an EMBL/GenBank/DDBJ whole genome shotgun (WGS) entry which is preliminary data.</text>
</comment>
<proteinExistence type="predicted"/>
<dbReference type="STRING" id="747089.A0A2H5U4B9"/>
<organism evidence="1 2">
    <name type="scientific">Rhizophagus irregularis (strain DAOM 181602 / DAOM 197198 / MUCL 43194)</name>
    <name type="common">Arbuscular mycorrhizal fungus</name>
    <name type="synonym">Glomus intraradices</name>
    <dbReference type="NCBI Taxonomy" id="747089"/>
    <lineage>
        <taxon>Eukaryota</taxon>
        <taxon>Fungi</taxon>
        <taxon>Fungi incertae sedis</taxon>
        <taxon>Mucoromycota</taxon>
        <taxon>Glomeromycotina</taxon>
        <taxon>Glomeromycetes</taxon>
        <taxon>Glomerales</taxon>
        <taxon>Glomeraceae</taxon>
        <taxon>Rhizophagus</taxon>
    </lineage>
</organism>
<protein>
    <recommendedName>
        <fullName evidence="3">F-box domain-containing protein</fullName>
    </recommendedName>
</protein>
<name>A0A2H5U4B9_RHIID</name>
<evidence type="ECO:0008006" key="3">
    <source>
        <dbReference type="Google" id="ProtNLM"/>
    </source>
</evidence>
<evidence type="ECO:0000313" key="2">
    <source>
        <dbReference type="Proteomes" id="UP000018888"/>
    </source>
</evidence>
<dbReference type="AlphaFoldDB" id="A0A2H5U4B9"/>
<sequence length="548" mass="65068">MACSKIFSGDLPELTSEIIEYFRYDFSTLYSCILVNRLFCRVAIPSLWEDPFSITTENYNFINIYLSNLNDDDKTKLNEYGIDKNLIPSNTLFNYPNYIKSLNIQINYYIELWVKNFNNNYSIKYTFPSNSTILIYKSLFKIFIENGATLHTFDVISYVHHEYLNETFELILKNPNFIRNIKNLKLQGITNLPKFNSLLSLLNSNCNLISTLHFQFNDDLLISSSIINSQKNLKKILYKYNDFPSNYSLLSLKDSNCSNTLKTIIFHETDFKDINILKEVFEQLNCLESIHILYCRSLNSHFIQQIVNITKPFKLRSLFLNEPIESLQLLIQKSNNYLENIGFRTFIINDQNNRQLVEKILSNCRKINFFDFSYIHTSDHIYQTFDLIKNVGQNLNYLSIEFDFTHTNTIKLSSIILKKLGQILPLKLEYLKLSLVIYTTDFKTFLDNSQNIFIKKLVIKNIILQSNLFEKIKKFVIKNTNQDILPYIEEYIIKKKRVKYLAFKEDYMGLRDLFLLKDQVKKFELYDIKVQKYDDLNIYLYKYIEETY</sequence>
<gene>
    <name evidence="1" type="ORF">GLOIN_2v1774375</name>
</gene>
<dbReference type="VEuPathDB" id="FungiDB:RhiirFUN_010019"/>
<dbReference type="Proteomes" id="UP000018888">
    <property type="component" value="Unassembled WGS sequence"/>
</dbReference>
<dbReference type="EMBL" id="AUPC02000103">
    <property type="protein sequence ID" value="POG71829.1"/>
    <property type="molecule type" value="Genomic_DNA"/>
</dbReference>